<keyword evidence="1 3" id="KW-0479">Metal-binding</keyword>
<dbReference type="UniPathway" id="UPA00143"/>
<dbReference type="GO" id="GO:0005737">
    <property type="term" value="C:cytoplasm"/>
    <property type="evidence" value="ECO:0007669"/>
    <property type="project" value="TreeGrafter"/>
</dbReference>
<gene>
    <name evidence="5" type="ORF">g.22514</name>
</gene>
<organism evidence="5">
    <name type="scientific">Homalodisca liturata</name>
    <dbReference type="NCBI Taxonomy" id="320908"/>
    <lineage>
        <taxon>Eukaryota</taxon>
        <taxon>Metazoa</taxon>
        <taxon>Ecdysozoa</taxon>
        <taxon>Arthropoda</taxon>
        <taxon>Hexapoda</taxon>
        <taxon>Insecta</taxon>
        <taxon>Pterygota</taxon>
        <taxon>Neoptera</taxon>
        <taxon>Paraneoptera</taxon>
        <taxon>Hemiptera</taxon>
        <taxon>Auchenorrhyncha</taxon>
        <taxon>Membracoidea</taxon>
        <taxon>Cicadellidae</taxon>
        <taxon>Cicadellinae</taxon>
        <taxon>Proconiini</taxon>
        <taxon>Homalodisca</taxon>
    </lineage>
</organism>
<evidence type="ECO:0000256" key="2">
    <source>
        <dbReference type="ARBA" id="ARBA00022833"/>
    </source>
</evidence>
<dbReference type="SUPFAM" id="SSF49599">
    <property type="entry name" value="TRAF domain-like"/>
    <property type="match status" value="1"/>
</dbReference>
<dbReference type="Gene3D" id="3.30.40.10">
    <property type="entry name" value="Zinc/RING finger domain, C3HC4 (zinc finger)"/>
    <property type="match status" value="1"/>
</dbReference>
<dbReference type="InterPro" id="IPR004162">
    <property type="entry name" value="SINA-like_animal"/>
</dbReference>
<evidence type="ECO:0000256" key="3">
    <source>
        <dbReference type="PROSITE-ProRule" id="PRU00175"/>
    </source>
</evidence>
<dbReference type="AlphaFoldDB" id="A0A1B6HIS4"/>
<protein>
    <recommendedName>
        <fullName evidence="4">RING-type domain-containing protein</fullName>
    </recommendedName>
</protein>
<proteinExistence type="predicted"/>
<dbReference type="InterPro" id="IPR001841">
    <property type="entry name" value="Znf_RING"/>
</dbReference>
<dbReference type="InterPro" id="IPR013083">
    <property type="entry name" value="Znf_RING/FYVE/PHD"/>
</dbReference>
<dbReference type="GO" id="GO:0031624">
    <property type="term" value="F:ubiquitin conjugating enzyme binding"/>
    <property type="evidence" value="ECO:0007669"/>
    <property type="project" value="TreeGrafter"/>
</dbReference>
<name>A0A1B6HIS4_9HEMI</name>
<evidence type="ECO:0000259" key="4">
    <source>
        <dbReference type="PROSITE" id="PS50089"/>
    </source>
</evidence>
<keyword evidence="1 3" id="KW-0863">Zinc-finger</keyword>
<evidence type="ECO:0000313" key="5">
    <source>
        <dbReference type="EMBL" id="JAS74562.1"/>
    </source>
</evidence>
<dbReference type="PANTHER" id="PTHR45877:SF2">
    <property type="entry name" value="E3 UBIQUITIN-PROTEIN LIGASE SINA-RELATED"/>
    <property type="match status" value="1"/>
</dbReference>
<sequence>IKGFTVGQDNQMDDFVRELQAVILRLKELIKCLVCHRPLDNSHAVCKNGHVVCQPCKRTLRPTECPQCKNKFVVTKNTILCQILECIPRICPFQGCTEMFISSTSHDDICVFRTIKCKLKSCDWQGHMKDLMEHIKVKHNHELVHIPDEGVAQCLLTISSVKECKSEYLVCCYKNNIFWKLLRRNGNTKEMWYSFFHLPTAKPTKHFYFVVSFKKGYIEFTSTSKAYTNDNESSFFLKDAITIPDSELHRFLCSKTDKTYQYTIRVVEEDYLQ</sequence>
<dbReference type="GO" id="GO:0061630">
    <property type="term" value="F:ubiquitin protein ligase activity"/>
    <property type="evidence" value="ECO:0007669"/>
    <property type="project" value="TreeGrafter"/>
</dbReference>
<keyword evidence="2" id="KW-0862">Zinc</keyword>
<dbReference type="PANTHER" id="PTHR45877">
    <property type="entry name" value="E3 UBIQUITIN-PROTEIN LIGASE SIAH2"/>
    <property type="match status" value="1"/>
</dbReference>
<reference evidence="5" key="1">
    <citation type="submission" date="2015-11" db="EMBL/GenBank/DDBJ databases">
        <title>De novo transcriptome assembly of four potential Pierce s Disease insect vectors from Arizona vineyards.</title>
        <authorList>
            <person name="Tassone E.E."/>
        </authorList>
    </citation>
    <scope>NUCLEOTIDE SEQUENCE</scope>
</reference>
<dbReference type="GO" id="GO:0016567">
    <property type="term" value="P:protein ubiquitination"/>
    <property type="evidence" value="ECO:0007669"/>
    <property type="project" value="UniProtKB-UniPathway"/>
</dbReference>
<evidence type="ECO:0000256" key="1">
    <source>
        <dbReference type="ARBA" id="ARBA00022771"/>
    </source>
</evidence>
<dbReference type="PROSITE" id="PS50089">
    <property type="entry name" value="ZF_RING_2"/>
    <property type="match status" value="1"/>
</dbReference>
<accession>A0A1B6HIS4</accession>
<feature type="domain" description="RING-type" evidence="4">
    <location>
        <begin position="32"/>
        <end position="69"/>
    </location>
</feature>
<dbReference type="GO" id="GO:0008270">
    <property type="term" value="F:zinc ion binding"/>
    <property type="evidence" value="ECO:0007669"/>
    <property type="project" value="UniProtKB-KW"/>
</dbReference>
<dbReference type="GO" id="GO:0043161">
    <property type="term" value="P:proteasome-mediated ubiquitin-dependent protein catabolic process"/>
    <property type="evidence" value="ECO:0007669"/>
    <property type="project" value="TreeGrafter"/>
</dbReference>
<dbReference type="EMBL" id="GECU01033144">
    <property type="protein sequence ID" value="JAS74562.1"/>
    <property type="molecule type" value="Transcribed_RNA"/>
</dbReference>
<feature type="non-terminal residue" evidence="5">
    <location>
        <position position="1"/>
    </location>
</feature>